<dbReference type="Gene3D" id="3.40.190.150">
    <property type="entry name" value="Bordetella uptake gene, domain 1"/>
    <property type="match status" value="1"/>
</dbReference>
<dbReference type="SUPFAM" id="SSF53850">
    <property type="entry name" value="Periplasmic binding protein-like II"/>
    <property type="match status" value="1"/>
</dbReference>
<evidence type="ECO:0000313" key="3">
    <source>
        <dbReference type="EMBL" id="PND35680.1"/>
    </source>
</evidence>
<dbReference type="PANTHER" id="PTHR42928:SF5">
    <property type="entry name" value="BLR1237 PROTEIN"/>
    <property type="match status" value="1"/>
</dbReference>
<feature type="chain" id="PRO_5018090757" evidence="2">
    <location>
        <begin position="31"/>
        <end position="330"/>
    </location>
</feature>
<dbReference type="InterPro" id="IPR005064">
    <property type="entry name" value="BUG"/>
</dbReference>
<proteinExistence type="inferred from homology"/>
<comment type="similarity">
    <text evidence="1">Belongs to the UPF0065 (bug) family.</text>
</comment>
<sequence>MSRRSFGRSARFALAGLFASLSFAGAAAQAADYPSRPIKLVVPFAAGGSTDIVARLIAEYAGRDLKQTIVVENKAGAGGSLGMEQVARATPDGYTLGMATMSTHGSNPAVFRKMNYDPVKDFVPVANVVAVPSIFAINPNIPAKNMAEFVKLAKAEPERYSFASPGVGSLGHVNIENFMMLSGIKLLHVPYRGAGPALNDVMGGQVDAITDNLSSTLPQVQGGKLRALAVLGMERSPLLPEVPTYIELGYPDMGTGGWFGLVAPAGTPQAVVDRLNQAVRTAQQDPEFRKKAEEVGGTLMPTTPQEFQAQIEQALARYAKVAKTANIQAD</sequence>
<dbReference type="InterPro" id="IPR042100">
    <property type="entry name" value="Bug_dom1"/>
</dbReference>
<dbReference type="Pfam" id="PF03401">
    <property type="entry name" value="TctC"/>
    <property type="match status" value="1"/>
</dbReference>
<dbReference type="CDD" id="cd13577">
    <property type="entry name" value="PBP2_BugE_Glu"/>
    <property type="match status" value="1"/>
</dbReference>
<dbReference type="PIRSF" id="PIRSF017082">
    <property type="entry name" value="YflP"/>
    <property type="match status" value="1"/>
</dbReference>
<organism evidence="3 4">
    <name type="scientific">Achromobacter pulmonis</name>
    <dbReference type="NCBI Taxonomy" id="1389932"/>
    <lineage>
        <taxon>Bacteria</taxon>
        <taxon>Pseudomonadati</taxon>
        <taxon>Pseudomonadota</taxon>
        <taxon>Betaproteobacteria</taxon>
        <taxon>Burkholderiales</taxon>
        <taxon>Alcaligenaceae</taxon>
        <taxon>Achromobacter</taxon>
    </lineage>
</organism>
<feature type="signal peptide" evidence="2">
    <location>
        <begin position="1"/>
        <end position="30"/>
    </location>
</feature>
<comment type="caution">
    <text evidence="3">The sequence shown here is derived from an EMBL/GenBank/DDBJ whole genome shotgun (WGS) entry which is preliminary data.</text>
</comment>
<keyword evidence="4" id="KW-1185">Reference proteome</keyword>
<keyword evidence="2" id="KW-0732">Signal</keyword>
<evidence type="ECO:0000256" key="1">
    <source>
        <dbReference type="ARBA" id="ARBA00006987"/>
    </source>
</evidence>
<dbReference type="RefSeq" id="WP_102771610.1">
    <property type="nucleotide sequence ID" value="NZ_POQS01000001.1"/>
</dbReference>
<evidence type="ECO:0000256" key="2">
    <source>
        <dbReference type="SAM" id="SignalP"/>
    </source>
</evidence>
<dbReference type="Gene3D" id="3.40.190.10">
    <property type="entry name" value="Periplasmic binding protein-like II"/>
    <property type="match status" value="1"/>
</dbReference>
<gene>
    <name evidence="3" type="ORF">C1I89_04790</name>
</gene>
<dbReference type="PANTHER" id="PTHR42928">
    <property type="entry name" value="TRICARBOXYLATE-BINDING PROTEIN"/>
    <property type="match status" value="1"/>
</dbReference>
<dbReference type="Proteomes" id="UP000235994">
    <property type="component" value="Unassembled WGS sequence"/>
</dbReference>
<protein>
    <submittedName>
        <fullName evidence="3">ABC transporter substrate-binding protein</fullName>
    </submittedName>
</protein>
<evidence type="ECO:0000313" key="4">
    <source>
        <dbReference type="Proteomes" id="UP000235994"/>
    </source>
</evidence>
<reference evidence="3 4" key="1">
    <citation type="submission" date="2018-01" db="EMBL/GenBank/DDBJ databases">
        <title>The draft genome of an aniline degradation strain ANB-1.</title>
        <authorList>
            <person name="Zhang L."/>
            <person name="Jiang J."/>
        </authorList>
    </citation>
    <scope>NUCLEOTIDE SEQUENCE [LARGE SCALE GENOMIC DNA]</scope>
    <source>
        <strain evidence="3 4">ANB-1</strain>
    </source>
</reference>
<name>A0A2N8KQI1_9BURK</name>
<accession>A0A2N8KQI1</accession>
<dbReference type="EMBL" id="POQS01000001">
    <property type="protein sequence ID" value="PND35680.1"/>
    <property type="molecule type" value="Genomic_DNA"/>
</dbReference>
<dbReference type="AlphaFoldDB" id="A0A2N8KQI1"/>